<keyword evidence="1" id="KW-0732">Signal</keyword>
<evidence type="ECO:0000256" key="1">
    <source>
        <dbReference type="SAM" id="SignalP"/>
    </source>
</evidence>
<name>A0A3E1NEF9_9BACT</name>
<organism evidence="2 3">
    <name type="scientific">Deminuibacter soli</name>
    <dbReference type="NCBI Taxonomy" id="2291815"/>
    <lineage>
        <taxon>Bacteria</taxon>
        <taxon>Pseudomonadati</taxon>
        <taxon>Bacteroidota</taxon>
        <taxon>Chitinophagia</taxon>
        <taxon>Chitinophagales</taxon>
        <taxon>Chitinophagaceae</taxon>
        <taxon>Deminuibacter</taxon>
    </lineage>
</organism>
<dbReference type="PROSITE" id="PS51257">
    <property type="entry name" value="PROKAR_LIPOPROTEIN"/>
    <property type="match status" value="1"/>
</dbReference>
<accession>A0A3E1NEF9</accession>
<dbReference type="OrthoDB" id="672896at2"/>
<sequence length="142" mass="15377">MKYLLLSFLLLSTLFMTSCKKEYTTINPITTVQYTIHPNQWVATSGDYGNGFKVDIPVPEVTQATVDYGAVSVYLTTNASNTTSPDVWEAIPDVVAGYSFVALHTLGTVTIVASDPYAQNLNPDVAPFNGDIAVKIAIQNPN</sequence>
<dbReference type="EMBL" id="QTJU01000010">
    <property type="protein sequence ID" value="RFM26366.1"/>
    <property type="molecule type" value="Genomic_DNA"/>
</dbReference>
<dbReference type="Proteomes" id="UP000261284">
    <property type="component" value="Unassembled WGS sequence"/>
</dbReference>
<dbReference type="RefSeq" id="WP_116849238.1">
    <property type="nucleotide sequence ID" value="NZ_QTJU01000010.1"/>
</dbReference>
<reference evidence="2 3" key="1">
    <citation type="submission" date="2018-08" db="EMBL/GenBank/DDBJ databases">
        <title>Chitinophagaceae sp. K23C18032701, a novel bacterium isolated from forest soil.</title>
        <authorList>
            <person name="Wang C."/>
        </authorList>
    </citation>
    <scope>NUCLEOTIDE SEQUENCE [LARGE SCALE GENOMIC DNA]</scope>
    <source>
        <strain evidence="2 3">K23C18032701</strain>
    </source>
</reference>
<dbReference type="AlphaFoldDB" id="A0A3E1NEF9"/>
<feature type="chain" id="PRO_5017791225" description="DUF1735 domain-containing protein" evidence="1">
    <location>
        <begin position="22"/>
        <end position="142"/>
    </location>
</feature>
<gene>
    <name evidence="2" type="ORF">DXN05_20885</name>
</gene>
<keyword evidence="3" id="KW-1185">Reference proteome</keyword>
<protein>
    <recommendedName>
        <fullName evidence="4">DUF1735 domain-containing protein</fullName>
    </recommendedName>
</protein>
<evidence type="ECO:0000313" key="2">
    <source>
        <dbReference type="EMBL" id="RFM26366.1"/>
    </source>
</evidence>
<evidence type="ECO:0008006" key="4">
    <source>
        <dbReference type="Google" id="ProtNLM"/>
    </source>
</evidence>
<evidence type="ECO:0000313" key="3">
    <source>
        <dbReference type="Proteomes" id="UP000261284"/>
    </source>
</evidence>
<proteinExistence type="predicted"/>
<feature type="signal peptide" evidence="1">
    <location>
        <begin position="1"/>
        <end position="21"/>
    </location>
</feature>
<comment type="caution">
    <text evidence="2">The sequence shown here is derived from an EMBL/GenBank/DDBJ whole genome shotgun (WGS) entry which is preliminary data.</text>
</comment>